<keyword evidence="1" id="KW-0479">Metal-binding</keyword>
<dbReference type="Pfam" id="PF07883">
    <property type="entry name" value="Cupin_2"/>
    <property type="match status" value="1"/>
</dbReference>
<dbReference type="Proteomes" id="UP000199662">
    <property type="component" value="Unassembled WGS sequence"/>
</dbReference>
<dbReference type="SUPFAM" id="SSF51182">
    <property type="entry name" value="RmlC-like cupins"/>
    <property type="match status" value="1"/>
</dbReference>
<dbReference type="GO" id="GO:0046872">
    <property type="term" value="F:metal ion binding"/>
    <property type="evidence" value="ECO:0007669"/>
    <property type="project" value="UniProtKB-KW"/>
</dbReference>
<dbReference type="STRING" id="84035.SAMN05660742_101275"/>
<protein>
    <submittedName>
        <fullName evidence="3">Cupin domain-containing protein</fullName>
    </submittedName>
</protein>
<dbReference type="InterPro" id="IPR014710">
    <property type="entry name" value="RmlC-like_jellyroll"/>
</dbReference>
<evidence type="ECO:0000313" key="4">
    <source>
        <dbReference type="Proteomes" id="UP000199662"/>
    </source>
</evidence>
<dbReference type="Gene3D" id="2.60.120.10">
    <property type="entry name" value="Jelly Rolls"/>
    <property type="match status" value="1"/>
</dbReference>
<gene>
    <name evidence="3" type="ORF">SAMN05660742_101275</name>
</gene>
<dbReference type="AlphaFoldDB" id="A0A1H6UEB0"/>
<feature type="domain" description="Cupin type-2" evidence="2">
    <location>
        <begin position="43"/>
        <end position="108"/>
    </location>
</feature>
<dbReference type="PANTHER" id="PTHR35848:SF6">
    <property type="entry name" value="CUPIN TYPE-2 DOMAIN-CONTAINING PROTEIN"/>
    <property type="match status" value="1"/>
</dbReference>
<keyword evidence="4" id="KW-1185">Reference proteome</keyword>
<evidence type="ECO:0000313" key="3">
    <source>
        <dbReference type="EMBL" id="SEI86495.1"/>
    </source>
</evidence>
<proteinExistence type="predicted"/>
<dbReference type="InterPro" id="IPR011051">
    <property type="entry name" value="RmlC_Cupin_sf"/>
</dbReference>
<evidence type="ECO:0000256" key="1">
    <source>
        <dbReference type="ARBA" id="ARBA00022723"/>
    </source>
</evidence>
<dbReference type="PANTHER" id="PTHR35848">
    <property type="entry name" value="OXALATE-BINDING PROTEIN"/>
    <property type="match status" value="1"/>
</dbReference>
<evidence type="ECO:0000259" key="2">
    <source>
        <dbReference type="Pfam" id="PF07883"/>
    </source>
</evidence>
<dbReference type="EMBL" id="FNZK01000001">
    <property type="protein sequence ID" value="SEI86495.1"/>
    <property type="molecule type" value="Genomic_DNA"/>
</dbReference>
<dbReference type="CDD" id="cd02221">
    <property type="entry name" value="cupin_TM1287-like"/>
    <property type="match status" value="1"/>
</dbReference>
<organism evidence="3 4">
    <name type="scientific">Propionispira arboris</name>
    <dbReference type="NCBI Taxonomy" id="84035"/>
    <lineage>
        <taxon>Bacteria</taxon>
        <taxon>Bacillati</taxon>
        <taxon>Bacillota</taxon>
        <taxon>Negativicutes</taxon>
        <taxon>Selenomonadales</taxon>
        <taxon>Selenomonadaceae</taxon>
        <taxon>Propionispira</taxon>
    </lineage>
</organism>
<reference evidence="3 4" key="1">
    <citation type="submission" date="2016-10" db="EMBL/GenBank/DDBJ databases">
        <authorList>
            <person name="de Groot N.N."/>
        </authorList>
    </citation>
    <scope>NUCLEOTIDE SEQUENCE [LARGE SCALE GENOMIC DNA]</scope>
    <source>
        <strain evidence="3 4">DSM 2179</strain>
    </source>
</reference>
<accession>A0A1H6UEB0</accession>
<sequence length="117" mass="12707">MALLNERKILDCEKKSGGKGHVLIEPLLGEKERAGQCGLYAKVILEPGCSLGHHFHHGESETYYILAGQGTYNDNGKNIPVKAGDVTFCPDGEGHSLENTEKAGNLIFMALIIKNKN</sequence>
<dbReference type="InterPro" id="IPR013096">
    <property type="entry name" value="Cupin_2"/>
</dbReference>
<dbReference type="RefSeq" id="WP_091828514.1">
    <property type="nucleotide sequence ID" value="NZ_FNZK01000001.1"/>
</dbReference>
<dbReference type="InterPro" id="IPR051610">
    <property type="entry name" value="GPI/OXD"/>
</dbReference>
<name>A0A1H6UEB0_9FIRM</name>